<comment type="caution">
    <text evidence="2">The sequence shown here is derived from an EMBL/GenBank/DDBJ whole genome shotgun (WGS) entry which is preliminary data.</text>
</comment>
<evidence type="ECO:0008006" key="4">
    <source>
        <dbReference type="Google" id="ProtNLM"/>
    </source>
</evidence>
<proteinExistence type="predicted"/>
<sequence>MSNVLDVGKPINTAAQAVVGVCCTLLPAAIPLIFMFEAGSGEPGKVFEGGENWRHAGERLDIFSQDLTQLVSGVPESTWQGLDRDDYEKKTKELAAVVETSGIGLQVSGVALDAAGLAIFAWDIFCAGISLTVLTIALEVAAADAETLGAAEAAGNELIEALLGVVEAAELIYVGILGLPGAVLQGLAVGGAVGQALVTGDTTSLANLTQAEVDSIPEVLQASASYVTDGAKTRAIREGTRYEKPDESEPGSGHGGENHGSSGSNEGENSPEPPSGED</sequence>
<evidence type="ECO:0000313" key="3">
    <source>
        <dbReference type="Proteomes" id="UP001500618"/>
    </source>
</evidence>
<feature type="region of interest" description="Disordered" evidence="1">
    <location>
        <begin position="231"/>
        <end position="278"/>
    </location>
</feature>
<dbReference type="Proteomes" id="UP001500618">
    <property type="component" value="Unassembled WGS sequence"/>
</dbReference>
<keyword evidence="3" id="KW-1185">Reference proteome</keyword>
<feature type="compositionally biased region" description="Low complexity" evidence="1">
    <location>
        <begin position="259"/>
        <end position="270"/>
    </location>
</feature>
<dbReference type="RefSeq" id="WP_344313383.1">
    <property type="nucleotide sequence ID" value="NZ_BAAANY010000022.1"/>
</dbReference>
<evidence type="ECO:0000256" key="1">
    <source>
        <dbReference type="SAM" id="MobiDB-lite"/>
    </source>
</evidence>
<evidence type="ECO:0000313" key="2">
    <source>
        <dbReference type="EMBL" id="GAA1699508.1"/>
    </source>
</evidence>
<organism evidence="2 3">
    <name type="scientific">Fodinicola feengrottensis</name>
    <dbReference type="NCBI Taxonomy" id="435914"/>
    <lineage>
        <taxon>Bacteria</taxon>
        <taxon>Bacillati</taxon>
        <taxon>Actinomycetota</taxon>
        <taxon>Actinomycetes</taxon>
        <taxon>Mycobacteriales</taxon>
        <taxon>Fodinicola</taxon>
    </lineage>
</organism>
<feature type="compositionally biased region" description="Basic and acidic residues" evidence="1">
    <location>
        <begin position="231"/>
        <end position="247"/>
    </location>
</feature>
<reference evidence="2 3" key="1">
    <citation type="journal article" date="2019" name="Int. J. Syst. Evol. Microbiol.">
        <title>The Global Catalogue of Microorganisms (GCM) 10K type strain sequencing project: providing services to taxonomists for standard genome sequencing and annotation.</title>
        <authorList>
            <consortium name="The Broad Institute Genomics Platform"/>
            <consortium name="The Broad Institute Genome Sequencing Center for Infectious Disease"/>
            <person name="Wu L."/>
            <person name="Ma J."/>
        </authorList>
    </citation>
    <scope>NUCLEOTIDE SEQUENCE [LARGE SCALE GENOMIC DNA]</scope>
    <source>
        <strain evidence="2 3">JCM 14718</strain>
    </source>
</reference>
<protein>
    <recommendedName>
        <fullName evidence="4">ESX-1 secretion-associated protein EspA/EspE-like domain-containing protein</fullName>
    </recommendedName>
</protein>
<accession>A0ABN2I6G1</accession>
<gene>
    <name evidence="2" type="ORF">GCM10009765_56170</name>
</gene>
<dbReference type="EMBL" id="BAAANY010000022">
    <property type="protein sequence ID" value="GAA1699508.1"/>
    <property type="molecule type" value="Genomic_DNA"/>
</dbReference>
<name>A0ABN2I6G1_9ACTN</name>